<keyword evidence="2" id="KW-1185">Reference proteome</keyword>
<evidence type="ECO:0000313" key="2">
    <source>
        <dbReference type="Proteomes" id="UP001249851"/>
    </source>
</evidence>
<proteinExistence type="predicted"/>
<dbReference type="Proteomes" id="UP001249851">
    <property type="component" value="Unassembled WGS sequence"/>
</dbReference>
<comment type="caution">
    <text evidence="1">The sequence shown here is derived from an EMBL/GenBank/DDBJ whole genome shotgun (WGS) entry which is preliminary data.</text>
</comment>
<reference evidence="1" key="1">
    <citation type="journal article" date="2023" name="G3 (Bethesda)">
        <title>Whole genome assembly and annotation of the endangered Caribbean coral Acropora cervicornis.</title>
        <authorList>
            <person name="Selwyn J.D."/>
            <person name="Vollmer S.V."/>
        </authorList>
    </citation>
    <scope>NUCLEOTIDE SEQUENCE</scope>
    <source>
        <strain evidence="1">K2</strain>
    </source>
</reference>
<protein>
    <recommendedName>
        <fullName evidence="3">Endonuclease/exonuclease/phosphatase domain-containing protein</fullName>
    </recommendedName>
</protein>
<dbReference type="AlphaFoldDB" id="A0AAD9PT42"/>
<gene>
    <name evidence="1" type="ORF">P5673_031180</name>
</gene>
<dbReference type="EMBL" id="JARQWQ010000143">
    <property type="protein sequence ID" value="KAK2548588.1"/>
    <property type="molecule type" value="Genomic_DNA"/>
</dbReference>
<accession>A0AAD9PT42</accession>
<organism evidence="1 2">
    <name type="scientific">Acropora cervicornis</name>
    <name type="common">Staghorn coral</name>
    <dbReference type="NCBI Taxonomy" id="6130"/>
    <lineage>
        <taxon>Eukaryota</taxon>
        <taxon>Metazoa</taxon>
        <taxon>Cnidaria</taxon>
        <taxon>Anthozoa</taxon>
        <taxon>Hexacorallia</taxon>
        <taxon>Scleractinia</taxon>
        <taxon>Astrocoeniina</taxon>
        <taxon>Acroporidae</taxon>
        <taxon>Acropora</taxon>
    </lineage>
</organism>
<evidence type="ECO:0008006" key="3">
    <source>
        <dbReference type="Google" id="ProtNLM"/>
    </source>
</evidence>
<evidence type="ECO:0000313" key="1">
    <source>
        <dbReference type="EMBL" id="KAK2548588.1"/>
    </source>
</evidence>
<name>A0AAD9PT42_ACRCE</name>
<sequence>MASELNATPKDIRVGHLNICSLRNKIYELRLIQNICRFDILGITETHLNSTDADHDIHIDGLENAKAEATRITTSTETLIHVIATNKTEFVWTTGVLPLGITDHSLVYATLRLKRKRPPPTVITVRNFKQFNSENFKAYMELFDDMDDIPWVWNQLFRGVCDSHAPLKEIKVRSVSSP</sequence>
<reference evidence="1" key="2">
    <citation type="journal article" date="2023" name="Science">
        <title>Genomic signatures of disease resistance in endangered staghorn corals.</title>
        <authorList>
            <person name="Vollmer S.V."/>
            <person name="Selwyn J.D."/>
            <person name="Despard B.A."/>
            <person name="Roesel C.L."/>
        </authorList>
    </citation>
    <scope>NUCLEOTIDE SEQUENCE</scope>
    <source>
        <strain evidence="1">K2</strain>
    </source>
</reference>